<keyword evidence="4" id="KW-0460">Magnesium</keyword>
<keyword evidence="4" id="KW-0931">ER-Golgi transport</keyword>
<protein>
    <recommendedName>
        <fullName evidence="4">Vesicle-fusing ATPase</fullName>
        <ecNumber evidence="4">3.6.4.6</ecNumber>
    </recommendedName>
</protein>
<dbReference type="GO" id="GO:0046872">
    <property type="term" value="F:metal ion binding"/>
    <property type="evidence" value="ECO:0007669"/>
    <property type="project" value="UniProtKB-UniRule"/>
</dbReference>
<comment type="catalytic activity">
    <reaction evidence="4">
        <text>ATP + H2O = ADP + phosphate + H(+)</text>
        <dbReference type="Rhea" id="RHEA:13065"/>
        <dbReference type="ChEBI" id="CHEBI:15377"/>
        <dbReference type="ChEBI" id="CHEBI:15378"/>
        <dbReference type="ChEBI" id="CHEBI:30616"/>
        <dbReference type="ChEBI" id="CHEBI:43474"/>
        <dbReference type="ChEBI" id="CHEBI:456216"/>
        <dbReference type="EC" id="3.6.4.6"/>
    </reaction>
</comment>
<dbReference type="EC" id="3.6.4.6" evidence="4"/>
<comment type="subcellular location">
    <subcellularLocation>
        <location evidence="4">Cytoplasm</location>
    </subcellularLocation>
</comment>
<organism evidence="6 7">
    <name type="scientific">Rubus argutus</name>
    <name type="common">Southern blackberry</name>
    <dbReference type="NCBI Taxonomy" id="59490"/>
    <lineage>
        <taxon>Eukaryota</taxon>
        <taxon>Viridiplantae</taxon>
        <taxon>Streptophyta</taxon>
        <taxon>Embryophyta</taxon>
        <taxon>Tracheophyta</taxon>
        <taxon>Spermatophyta</taxon>
        <taxon>Magnoliopsida</taxon>
        <taxon>eudicotyledons</taxon>
        <taxon>Gunneridae</taxon>
        <taxon>Pentapetalae</taxon>
        <taxon>rosids</taxon>
        <taxon>fabids</taxon>
        <taxon>Rosales</taxon>
        <taxon>Rosaceae</taxon>
        <taxon>Rosoideae</taxon>
        <taxon>Rosoideae incertae sedis</taxon>
        <taxon>Rubus</taxon>
    </lineage>
</organism>
<dbReference type="GO" id="GO:0006891">
    <property type="term" value="P:intra-Golgi vesicle-mediated transport"/>
    <property type="evidence" value="ECO:0007669"/>
    <property type="project" value="TreeGrafter"/>
</dbReference>
<name>A0AAW1VR74_RUBAR</name>
<dbReference type="SUPFAM" id="SSF54585">
    <property type="entry name" value="Cdc48 domain 2-like"/>
    <property type="match status" value="1"/>
</dbReference>
<sequence>MAPTTMTVTNTPAADLALTNLAHCSPLDLQTFAIPGTKLNLALIGDSFGFYRDSISVSRFTPPADFNLTMLTLELEFVKKGIRMNRYFILVEWGPKIDAVALSSQLKERFINQVMTAGQRVSFEHKGTNYIFTVNQAVGPEESTSTERGMISSETYFVFEAPSANGIKIVNQRDDVNSKIFKHKEFNLQTLGIGGLGAEFADIFEELLPPVCSLLMLQIN</sequence>
<evidence type="ECO:0000256" key="4">
    <source>
        <dbReference type="RuleBase" id="RU367045"/>
    </source>
</evidence>
<dbReference type="GO" id="GO:0043001">
    <property type="term" value="P:Golgi to plasma membrane protein transport"/>
    <property type="evidence" value="ECO:0007669"/>
    <property type="project" value="TreeGrafter"/>
</dbReference>
<evidence type="ECO:0000256" key="2">
    <source>
        <dbReference type="ARBA" id="ARBA00022741"/>
    </source>
</evidence>
<dbReference type="InterPro" id="IPR029067">
    <property type="entry name" value="CDC48_domain_2-like_sf"/>
</dbReference>
<comment type="caution">
    <text evidence="6">The sequence shown here is derived from an EMBL/GenBank/DDBJ whole genome shotgun (WGS) entry which is preliminary data.</text>
</comment>
<comment type="similarity">
    <text evidence="1 4">Belongs to the AAA ATPase family.</text>
</comment>
<comment type="function">
    <text evidence="4">Required for vesicle-mediated transport. Catalyzes the fusion of transport vesicles within the Golgi cisternae. Is also required for transport from the endoplasmic reticulum to the Golgi stack. Seems to function as a fusion protein required for the delivery of cargo proteins to all compartments of the Golgi stack independent of vesicle origin.</text>
</comment>
<dbReference type="GO" id="GO:0005524">
    <property type="term" value="F:ATP binding"/>
    <property type="evidence" value="ECO:0007669"/>
    <property type="project" value="UniProtKB-UniRule"/>
</dbReference>
<dbReference type="PANTHER" id="PTHR23078">
    <property type="entry name" value="VESICULAR-FUSION PROTEIN NSF"/>
    <property type="match status" value="1"/>
</dbReference>
<gene>
    <name evidence="6" type="ORF">M0R45_002575</name>
</gene>
<dbReference type="GO" id="GO:0005795">
    <property type="term" value="C:Golgi stack"/>
    <property type="evidence" value="ECO:0007669"/>
    <property type="project" value="TreeGrafter"/>
</dbReference>
<dbReference type="InterPro" id="IPR004201">
    <property type="entry name" value="Cdc48_dom2"/>
</dbReference>
<dbReference type="EMBL" id="JBEDUW010000052">
    <property type="protein sequence ID" value="KAK9906961.1"/>
    <property type="molecule type" value="Genomic_DNA"/>
</dbReference>
<keyword evidence="4" id="KW-0813">Transport</keyword>
<comment type="cofactor">
    <cofactor evidence="4">
        <name>Mg(2+)</name>
        <dbReference type="ChEBI" id="CHEBI:18420"/>
    </cofactor>
    <text evidence="4">Binds 1 Mg(2+) ion per subunit.</text>
</comment>
<keyword evidence="7" id="KW-1185">Reference proteome</keyword>
<keyword evidence="4" id="KW-0378">Hydrolase</keyword>
<keyword evidence="4" id="KW-0653">Protein transport</keyword>
<dbReference type="GO" id="GO:0016887">
    <property type="term" value="F:ATP hydrolysis activity"/>
    <property type="evidence" value="ECO:0007669"/>
    <property type="project" value="InterPro"/>
</dbReference>
<keyword evidence="3 4" id="KW-0067">ATP-binding</keyword>
<proteinExistence type="inferred from homology"/>
<keyword evidence="4" id="KW-0479">Metal-binding</keyword>
<evidence type="ECO:0000256" key="3">
    <source>
        <dbReference type="ARBA" id="ARBA00022840"/>
    </source>
</evidence>
<dbReference type="PANTHER" id="PTHR23078:SF3">
    <property type="entry name" value="VESICLE-FUSING ATPASE"/>
    <property type="match status" value="1"/>
</dbReference>
<evidence type="ECO:0000313" key="6">
    <source>
        <dbReference type="EMBL" id="KAK9906961.1"/>
    </source>
</evidence>
<dbReference type="GO" id="GO:0035494">
    <property type="term" value="P:SNARE complex disassembly"/>
    <property type="evidence" value="ECO:0007669"/>
    <property type="project" value="InterPro"/>
</dbReference>
<accession>A0AAW1VR74</accession>
<evidence type="ECO:0000256" key="1">
    <source>
        <dbReference type="ARBA" id="ARBA00006914"/>
    </source>
</evidence>
<dbReference type="AlphaFoldDB" id="A0AAW1VR74"/>
<evidence type="ECO:0000313" key="7">
    <source>
        <dbReference type="Proteomes" id="UP001457282"/>
    </source>
</evidence>
<keyword evidence="2 4" id="KW-0547">Nucleotide-binding</keyword>
<feature type="domain" description="CDC48" evidence="5">
    <location>
        <begin position="97"/>
        <end position="148"/>
    </location>
</feature>
<evidence type="ECO:0000259" key="5">
    <source>
        <dbReference type="Pfam" id="PF02933"/>
    </source>
</evidence>
<dbReference type="Pfam" id="PF02933">
    <property type="entry name" value="CDC48_2"/>
    <property type="match status" value="1"/>
</dbReference>
<dbReference type="InterPro" id="IPR039812">
    <property type="entry name" value="Vesicle-fus_ATPase"/>
</dbReference>
<keyword evidence="4" id="KW-0963">Cytoplasm</keyword>
<dbReference type="Gene3D" id="3.10.330.10">
    <property type="match status" value="1"/>
</dbReference>
<dbReference type="FunFam" id="3.10.330.10:FF:000007">
    <property type="entry name" value="Vesicle-fusing ATPase"/>
    <property type="match status" value="1"/>
</dbReference>
<dbReference type="Proteomes" id="UP001457282">
    <property type="component" value="Unassembled WGS sequence"/>
</dbReference>
<reference evidence="6 7" key="1">
    <citation type="journal article" date="2023" name="G3 (Bethesda)">
        <title>A chromosome-length genome assembly and annotation of blackberry (Rubus argutus, cv. 'Hillquist').</title>
        <authorList>
            <person name="Bruna T."/>
            <person name="Aryal R."/>
            <person name="Dudchenko O."/>
            <person name="Sargent D.J."/>
            <person name="Mead D."/>
            <person name="Buti M."/>
            <person name="Cavallini A."/>
            <person name="Hytonen T."/>
            <person name="Andres J."/>
            <person name="Pham M."/>
            <person name="Weisz D."/>
            <person name="Mascagni F."/>
            <person name="Usai G."/>
            <person name="Natali L."/>
            <person name="Bassil N."/>
            <person name="Fernandez G.E."/>
            <person name="Lomsadze A."/>
            <person name="Armour M."/>
            <person name="Olukolu B."/>
            <person name="Poorten T."/>
            <person name="Britton C."/>
            <person name="Davik J."/>
            <person name="Ashrafi H."/>
            <person name="Aiden E.L."/>
            <person name="Borodovsky M."/>
            <person name="Worthington M."/>
        </authorList>
    </citation>
    <scope>NUCLEOTIDE SEQUENCE [LARGE SCALE GENOMIC DNA]</scope>
    <source>
        <strain evidence="6">PI 553951</strain>
    </source>
</reference>